<feature type="compositionally biased region" description="Low complexity" evidence="2">
    <location>
        <begin position="454"/>
        <end position="468"/>
    </location>
</feature>
<feature type="compositionally biased region" description="Basic and acidic residues" evidence="2">
    <location>
        <begin position="374"/>
        <end position="389"/>
    </location>
</feature>
<name>T2M333_HYDVU</name>
<dbReference type="OMA" id="GWRNDRV"/>
<feature type="region of interest" description="Disordered" evidence="2">
    <location>
        <begin position="445"/>
        <end position="468"/>
    </location>
</feature>
<accession>T2M333</accession>
<dbReference type="InterPro" id="IPR004882">
    <property type="entry name" value="Luc7-rel"/>
</dbReference>
<dbReference type="OrthoDB" id="153872at2759"/>
<reference evidence="3" key="1">
    <citation type="journal article" date="2013" name="Genome Biol. Evol.">
        <title>Punctuated emergences of genetic and phenotypic innovations in eumetazoan, bilaterian, euteleostome, and hominidae ancestors.</title>
        <authorList>
            <person name="Wenger Y."/>
            <person name="Galliot B."/>
        </authorList>
    </citation>
    <scope>NUCLEOTIDE SEQUENCE</scope>
    <source>
        <tissue evidence="3">Whole animals</tissue>
    </source>
</reference>
<dbReference type="GO" id="GO:0003729">
    <property type="term" value="F:mRNA binding"/>
    <property type="evidence" value="ECO:0007669"/>
    <property type="project" value="InterPro"/>
</dbReference>
<feature type="region of interest" description="Disordered" evidence="2">
    <location>
        <begin position="238"/>
        <end position="415"/>
    </location>
</feature>
<dbReference type="PANTHER" id="PTHR12375">
    <property type="entry name" value="RNA-BINDING PROTEIN LUC7-RELATED"/>
    <property type="match status" value="1"/>
</dbReference>
<dbReference type="KEGG" id="hmg:100204879"/>
<feature type="compositionally biased region" description="Basic residues" evidence="2">
    <location>
        <begin position="327"/>
        <end position="373"/>
    </location>
</feature>
<proteinExistence type="evidence at transcript level"/>
<dbReference type="GO" id="GO:0005685">
    <property type="term" value="C:U1 snRNP"/>
    <property type="evidence" value="ECO:0007669"/>
    <property type="project" value="InterPro"/>
</dbReference>
<evidence type="ECO:0000313" key="3">
    <source>
        <dbReference type="EMBL" id="CDG66412.1"/>
    </source>
</evidence>
<feature type="compositionally biased region" description="Basic and acidic residues" evidence="2">
    <location>
        <begin position="238"/>
        <end position="326"/>
    </location>
</feature>
<dbReference type="EMBL" id="HAAD01000180">
    <property type="protein sequence ID" value="CDG66412.1"/>
    <property type="molecule type" value="mRNA"/>
</dbReference>
<gene>
    <name evidence="3" type="primary">LUC7L2</name>
</gene>
<evidence type="ECO:0000256" key="1">
    <source>
        <dbReference type="ARBA" id="ARBA00005655"/>
    </source>
</evidence>
<organism evidence="3">
    <name type="scientific">Hydra vulgaris</name>
    <name type="common">Hydra</name>
    <name type="synonym">Hydra attenuata</name>
    <dbReference type="NCBI Taxonomy" id="6087"/>
    <lineage>
        <taxon>Eukaryota</taxon>
        <taxon>Metazoa</taxon>
        <taxon>Cnidaria</taxon>
        <taxon>Hydrozoa</taxon>
        <taxon>Hydroidolina</taxon>
        <taxon>Anthoathecata</taxon>
        <taxon>Aplanulata</taxon>
        <taxon>Hydridae</taxon>
        <taxon>Hydra</taxon>
    </lineage>
</organism>
<comment type="similarity">
    <text evidence="1">Belongs to the Luc7 family.</text>
</comment>
<evidence type="ECO:0000256" key="2">
    <source>
        <dbReference type="SAM" id="MobiDB-lite"/>
    </source>
</evidence>
<protein>
    <submittedName>
        <fullName evidence="3">Putative RNA-binding protein Luc7-like 2</fullName>
    </submittedName>
</protein>
<dbReference type="Pfam" id="PF03194">
    <property type="entry name" value="LUC7"/>
    <property type="match status" value="1"/>
</dbReference>
<dbReference type="GO" id="GO:0006376">
    <property type="term" value="P:mRNA splice site recognition"/>
    <property type="evidence" value="ECO:0007669"/>
    <property type="project" value="InterPro"/>
</dbReference>
<sequence>MSDHMRKMLDELMGTQRDGIQDGNSMRFDSPSVCKSFLMGLCPYDLFHNTGTFKSSKKLDLGTCSKVHDPALKADYELAAKNKDYGYEVEQLEQVRQFISDCDRKVAVNKRRLEETQDSESLGPEALAVHELNEQIGVKLAEAEQLGADGKVEESMEMLKLVEELKQNKRKAEDIYRNTVPATTNQQQKLRVCEICAAFLSLYDNDRRLADHFGGRLHMGFIRVRERLTELEEIVQKKRESRELERQKRRGERDIERDGRSDRDMRSERSGRSDRDIRSERDGRSDRDMRSERDGRSDKNSRSERERETEKPRDRKSDRRSKDHDRYRRSRSRDRDRRRKRSHSQERRRSRSRDRRRSRSREHHSSSKSRRSRSRDNKRDSSRDLRNDKNNTNGDDGSFSIHTREAKISANDTVEEGEVLEGTEGGFHAEHQVKKDITYGKVHKNMTEFDEQSSSDSDSRTNISDSPQ</sequence>
<dbReference type="AlphaFoldDB" id="T2M333"/>